<evidence type="ECO:0000313" key="1">
    <source>
        <dbReference type="EMBL" id="KAG7057127.1"/>
    </source>
</evidence>
<proteinExistence type="predicted"/>
<protein>
    <submittedName>
        <fullName evidence="1">Uncharacterized protein</fullName>
    </submittedName>
</protein>
<dbReference type="EMBL" id="JAESDN010000001">
    <property type="protein sequence ID" value="KAG7057127.1"/>
    <property type="molecule type" value="Genomic_DNA"/>
</dbReference>
<accession>A0A9P7RFD2</accession>
<sequence>MDVSWKWRRQELSSPVFLGAAKFITESIDPSTSPTPSSMLLSLAGPIVFPITMPSTALSLSRSWLPRMRPAAQSLGGSTWQARASRSKQDLDCVLLNRSRVHDRFSVEQLEIAPTSWKAWGYPGKSPAQSRQG</sequence>
<name>A0A9P7RFD2_9PEZI</name>
<organism evidence="1 2">
    <name type="scientific">Colletotrichum scovillei</name>
    <dbReference type="NCBI Taxonomy" id="1209932"/>
    <lineage>
        <taxon>Eukaryota</taxon>
        <taxon>Fungi</taxon>
        <taxon>Dikarya</taxon>
        <taxon>Ascomycota</taxon>
        <taxon>Pezizomycotina</taxon>
        <taxon>Sordariomycetes</taxon>
        <taxon>Hypocreomycetidae</taxon>
        <taxon>Glomerellales</taxon>
        <taxon>Glomerellaceae</taxon>
        <taxon>Colletotrichum</taxon>
        <taxon>Colletotrichum acutatum species complex</taxon>
    </lineage>
</organism>
<gene>
    <name evidence="1" type="ORF">JMJ77_004519</name>
</gene>
<keyword evidence="2" id="KW-1185">Reference proteome</keyword>
<comment type="caution">
    <text evidence="1">The sequence shown here is derived from an EMBL/GenBank/DDBJ whole genome shotgun (WGS) entry which is preliminary data.</text>
</comment>
<dbReference type="AlphaFoldDB" id="A0A9P7RFD2"/>
<reference evidence="1" key="1">
    <citation type="submission" date="2021-05" db="EMBL/GenBank/DDBJ databases">
        <title>Comparative genomics of three Colletotrichum scovillei strains and genetic complementation revealed genes involved fungal growth and virulence on chili pepper.</title>
        <authorList>
            <person name="Hsieh D.-K."/>
            <person name="Chuang S.-C."/>
            <person name="Chen C.-Y."/>
            <person name="Chao Y.-T."/>
            <person name="Lu M.-Y.J."/>
            <person name="Lee M.-H."/>
            <person name="Shih M.-C."/>
        </authorList>
    </citation>
    <scope>NUCLEOTIDE SEQUENCE</scope>
    <source>
        <strain evidence="1">Coll-153</strain>
    </source>
</reference>
<dbReference type="Proteomes" id="UP000699042">
    <property type="component" value="Unassembled WGS sequence"/>
</dbReference>
<evidence type="ECO:0000313" key="2">
    <source>
        <dbReference type="Proteomes" id="UP000699042"/>
    </source>
</evidence>